<keyword evidence="7 10" id="KW-1133">Transmembrane helix</keyword>
<organism evidence="12 13">
    <name type="scientific">Cichlidogyrus casuarinus</name>
    <dbReference type="NCBI Taxonomy" id="1844966"/>
    <lineage>
        <taxon>Eukaryota</taxon>
        <taxon>Metazoa</taxon>
        <taxon>Spiralia</taxon>
        <taxon>Lophotrochozoa</taxon>
        <taxon>Platyhelminthes</taxon>
        <taxon>Monogenea</taxon>
        <taxon>Monopisthocotylea</taxon>
        <taxon>Dactylogyridea</taxon>
        <taxon>Ancyrocephalidae</taxon>
        <taxon>Cichlidogyrus</taxon>
    </lineage>
</organism>
<reference evidence="12 13" key="1">
    <citation type="submission" date="2024-11" db="EMBL/GenBank/DDBJ databases">
        <title>Adaptive evolution of stress response genes in parasites aligns with host niche diversity.</title>
        <authorList>
            <person name="Hahn C."/>
            <person name="Resl P."/>
        </authorList>
    </citation>
    <scope>NUCLEOTIDE SEQUENCE [LARGE SCALE GENOMIC DNA]</scope>
    <source>
        <strain evidence="12">EGGRZ-B1_66</strain>
        <tissue evidence="12">Body</tissue>
    </source>
</reference>
<dbReference type="Pfam" id="PF25998">
    <property type="entry name" value="U-box_ZFPL1"/>
    <property type="match status" value="1"/>
</dbReference>
<dbReference type="GO" id="GO:0016020">
    <property type="term" value="C:membrane"/>
    <property type="evidence" value="ECO:0007669"/>
    <property type="project" value="UniProtKB-SubCell"/>
</dbReference>
<dbReference type="InterPro" id="IPR001841">
    <property type="entry name" value="Znf_RING"/>
</dbReference>
<dbReference type="AlphaFoldDB" id="A0ABD2QIS4"/>
<keyword evidence="13" id="KW-1185">Reference proteome</keyword>
<keyword evidence="4" id="KW-0479">Metal-binding</keyword>
<evidence type="ECO:0000256" key="8">
    <source>
        <dbReference type="ARBA" id="ARBA00023136"/>
    </source>
</evidence>
<evidence type="ECO:0000256" key="7">
    <source>
        <dbReference type="ARBA" id="ARBA00022989"/>
    </source>
</evidence>
<accession>A0ABD2QIS4</accession>
<evidence type="ECO:0000256" key="6">
    <source>
        <dbReference type="ARBA" id="ARBA00022833"/>
    </source>
</evidence>
<dbReference type="GO" id="GO:0008270">
    <property type="term" value="F:zinc ion binding"/>
    <property type="evidence" value="ECO:0007669"/>
    <property type="project" value="UniProtKB-KW"/>
</dbReference>
<dbReference type="PANTHER" id="PTHR12981">
    <property type="entry name" value="ZINC FINGER PROTEIN-LIKE 1"/>
    <property type="match status" value="1"/>
</dbReference>
<comment type="similarity">
    <text evidence="2">Belongs to the ZFPL1 family.</text>
</comment>
<dbReference type="PROSITE" id="PS50089">
    <property type="entry name" value="ZF_RING_2"/>
    <property type="match status" value="1"/>
</dbReference>
<feature type="transmembrane region" description="Helical" evidence="10">
    <location>
        <begin position="237"/>
        <end position="254"/>
    </location>
</feature>
<keyword evidence="5 9" id="KW-0863">Zinc-finger</keyword>
<evidence type="ECO:0000256" key="3">
    <source>
        <dbReference type="ARBA" id="ARBA00022692"/>
    </source>
</evidence>
<evidence type="ECO:0000313" key="13">
    <source>
        <dbReference type="Proteomes" id="UP001626550"/>
    </source>
</evidence>
<keyword evidence="3 10" id="KW-0812">Transmembrane</keyword>
<gene>
    <name evidence="12" type="ORF">Ciccas_001894</name>
</gene>
<dbReference type="CDD" id="cd16487">
    <property type="entry name" value="mRING-H2-C3DHC3_ZFPL1"/>
    <property type="match status" value="1"/>
</dbReference>
<dbReference type="InterPro" id="IPR058730">
    <property type="entry name" value="U-box_ZFPL1-like"/>
</dbReference>
<dbReference type="EMBL" id="JBJKFK010000136">
    <property type="protein sequence ID" value="KAL3319441.1"/>
    <property type="molecule type" value="Genomic_DNA"/>
</dbReference>
<dbReference type="Proteomes" id="UP001626550">
    <property type="component" value="Unassembled WGS sequence"/>
</dbReference>
<evidence type="ECO:0000256" key="5">
    <source>
        <dbReference type="ARBA" id="ARBA00022771"/>
    </source>
</evidence>
<evidence type="ECO:0000256" key="10">
    <source>
        <dbReference type="SAM" id="Phobius"/>
    </source>
</evidence>
<dbReference type="InterPro" id="IPR058731">
    <property type="entry name" value="Znf-B_box_ZFPL1-like"/>
</dbReference>
<proteinExistence type="inferred from homology"/>
<sequence length="283" mass="32511">MGICKCEQRKVTNLFCFEHRVNVCQVCLVDQHPRCVVKSYLQWLKDSEYEPACTLCKSNLAESTDSECIRLLCLDVFHRKCLDEYCCQLPITTAPAGYECPTCNFPIIPAVNKGGPLAEKLKEFLKLVSWASEAPLGSPLKEQPIPALLTSQIPESSSYLPEQRLLIDTPSSEATFSNSLTRPLISAHNSEIHNEYRYSDEHKYRRKPFFDWLSRLIRTFGGTNQINPARWHRKKKIFLAVLLIVFVLTILSTIRRMGSYVTSDDPEFDPRNNPDIRFDRSFN</sequence>
<feature type="domain" description="RING-type" evidence="11">
    <location>
        <begin position="53"/>
        <end position="104"/>
    </location>
</feature>
<keyword evidence="6" id="KW-0862">Zinc</keyword>
<evidence type="ECO:0000259" key="11">
    <source>
        <dbReference type="PROSITE" id="PS50089"/>
    </source>
</evidence>
<comment type="subcellular location">
    <subcellularLocation>
        <location evidence="1">Membrane</location>
        <topology evidence="1">Single-pass membrane protein</topology>
    </subcellularLocation>
</comment>
<evidence type="ECO:0000313" key="12">
    <source>
        <dbReference type="EMBL" id="KAL3319441.1"/>
    </source>
</evidence>
<dbReference type="InterPro" id="IPR039043">
    <property type="entry name" value="ZFPL1"/>
</dbReference>
<keyword evidence="8 10" id="KW-0472">Membrane</keyword>
<dbReference type="Pfam" id="PF25993">
    <property type="entry name" value="zf-B_box_ZFPL1"/>
    <property type="match status" value="1"/>
</dbReference>
<evidence type="ECO:0000256" key="9">
    <source>
        <dbReference type="PROSITE-ProRule" id="PRU00175"/>
    </source>
</evidence>
<name>A0ABD2QIS4_9PLAT</name>
<dbReference type="PANTHER" id="PTHR12981:SF0">
    <property type="entry name" value="ZINC FINGER PROTEIN-LIKE 1"/>
    <property type="match status" value="1"/>
</dbReference>
<comment type="caution">
    <text evidence="12">The sequence shown here is derived from an EMBL/GenBank/DDBJ whole genome shotgun (WGS) entry which is preliminary data.</text>
</comment>
<evidence type="ECO:0000256" key="4">
    <source>
        <dbReference type="ARBA" id="ARBA00022723"/>
    </source>
</evidence>
<evidence type="ECO:0000256" key="1">
    <source>
        <dbReference type="ARBA" id="ARBA00004167"/>
    </source>
</evidence>
<protein>
    <recommendedName>
        <fullName evidence="11">RING-type domain-containing protein</fullName>
    </recommendedName>
</protein>
<evidence type="ECO:0000256" key="2">
    <source>
        <dbReference type="ARBA" id="ARBA00005561"/>
    </source>
</evidence>